<dbReference type="InterPro" id="IPR029095">
    <property type="entry name" value="NarX-like_N"/>
</dbReference>
<dbReference type="InterPro" id="IPR025991">
    <property type="entry name" value="Chemoreceptor_zinc-bind_dom"/>
</dbReference>
<reference evidence="11" key="1">
    <citation type="submission" date="2021-04" db="EMBL/GenBank/DDBJ databases">
        <authorList>
            <person name="Postec A."/>
        </authorList>
    </citation>
    <scope>NUCLEOTIDE SEQUENCE</scope>
    <source>
        <strain evidence="11">F1F22</strain>
    </source>
</reference>
<keyword evidence="12" id="KW-1185">Reference proteome</keyword>
<name>A0AAX3BEU4_9SPIR</name>
<dbReference type="InterPro" id="IPR003660">
    <property type="entry name" value="HAMP_dom"/>
</dbReference>
<dbReference type="Proteomes" id="UP001056539">
    <property type="component" value="Chromosome"/>
</dbReference>
<evidence type="ECO:0000256" key="6">
    <source>
        <dbReference type="ARBA" id="ARBA00029447"/>
    </source>
</evidence>
<dbReference type="PROSITE" id="PS50885">
    <property type="entry name" value="HAMP"/>
    <property type="match status" value="1"/>
</dbReference>
<keyword evidence="5 7" id="KW-0807">Transducer</keyword>
<evidence type="ECO:0000256" key="2">
    <source>
        <dbReference type="ARBA" id="ARBA00022692"/>
    </source>
</evidence>
<dbReference type="GO" id="GO:0016020">
    <property type="term" value="C:membrane"/>
    <property type="evidence" value="ECO:0007669"/>
    <property type="project" value="UniProtKB-SubCell"/>
</dbReference>
<dbReference type="CDD" id="cd11386">
    <property type="entry name" value="MCP_signal"/>
    <property type="match status" value="1"/>
</dbReference>
<dbReference type="PRINTS" id="PR00260">
    <property type="entry name" value="CHEMTRNSDUCR"/>
</dbReference>
<dbReference type="InterPro" id="IPR004089">
    <property type="entry name" value="MCPsignal_dom"/>
</dbReference>
<dbReference type="Pfam" id="PF13675">
    <property type="entry name" value="PilJ"/>
    <property type="match status" value="1"/>
</dbReference>
<sequence length="639" mass="71600">MRISTRSNIAWVILAVISLVNTSILLFQLTLISEKDNVVNFLGKQRFLSQQIASYVLAKYQGVDHEAELQQAMAFVDRIMHGLIEGDRELKLPRTTEERVLFQMRMVEDAWKQYKETIQKAKEDPAFAPALFEKSRIFLQEMDRAVSLFAIDENVKILRVIQISLLVVNLVILVGFAVFMQRNIVSLILGLTERIKELTKGHLDVTLPELKGKDEIAMLYTDLQHMLTSFKKIFNKLVVASNTVVSTVDNLRVQGQRTKDGVSLQAFEATQIATAAEEMSQTINEIANSATRAAENSEKAMQKSEEGKKMASDAGVIITNLGESTEELKAMVEKLHKRSTEIGDIVAIIKDIADQTNLLALNATIEAARAGKQGKGFAVVAEEVRNLAEKTLKATTEITEEIQSIQKEIRQTVSSMGKTSQEVTKVSDYIEKVTGVLHAITNAVQEVKNQVTDITAAVEEQATASHEVARNVEKVSMESKNIETMAHDVMHEVNTLIMVTEQLRSATFEFRTEESEKMIFDIAKTDHRLYVGKIAASLIGDVVLDPSNLPDHRQCRFGKWYVSEGVQRFGNLQVFKAIDEPHVRLHALAKEVVIAWNRGDRERAQKLYKEMEDISREVVTCLEKLKVTTGEAKATNKAV</sequence>
<dbReference type="GO" id="GO:0006935">
    <property type="term" value="P:chemotaxis"/>
    <property type="evidence" value="ECO:0007669"/>
    <property type="project" value="InterPro"/>
</dbReference>
<proteinExistence type="inferred from homology"/>
<feature type="domain" description="Methyl-accepting transducer" evidence="9">
    <location>
        <begin position="240"/>
        <end position="476"/>
    </location>
</feature>
<dbReference type="Gene3D" id="1.20.120.30">
    <property type="entry name" value="Aspartate receptor, ligand-binding domain"/>
    <property type="match status" value="1"/>
</dbReference>
<organism evidence="11 12">
    <name type="scientific">Thermospira aquatica</name>
    <dbReference type="NCBI Taxonomy" id="2828656"/>
    <lineage>
        <taxon>Bacteria</taxon>
        <taxon>Pseudomonadati</taxon>
        <taxon>Spirochaetota</taxon>
        <taxon>Spirochaetia</taxon>
        <taxon>Brevinematales</taxon>
        <taxon>Thermospiraceae</taxon>
        <taxon>Thermospira</taxon>
    </lineage>
</organism>
<evidence type="ECO:0000256" key="1">
    <source>
        <dbReference type="ARBA" id="ARBA00004141"/>
    </source>
</evidence>
<dbReference type="SUPFAM" id="SSF58104">
    <property type="entry name" value="Methyl-accepting chemotaxis protein (MCP) signaling domain"/>
    <property type="match status" value="1"/>
</dbReference>
<comment type="similarity">
    <text evidence="6">Belongs to the methyl-accepting chemotaxis (MCP) protein family.</text>
</comment>
<dbReference type="PANTHER" id="PTHR32089">
    <property type="entry name" value="METHYL-ACCEPTING CHEMOTAXIS PROTEIN MCPB"/>
    <property type="match status" value="1"/>
</dbReference>
<keyword evidence="3 8" id="KW-1133">Transmembrane helix</keyword>
<evidence type="ECO:0000259" key="9">
    <source>
        <dbReference type="PROSITE" id="PS50111"/>
    </source>
</evidence>
<feature type="transmembrane region" description="Helical" evidence="8">
    <location>
        <begin position="9"/>
        <end position="32"/>
    </location>
</feature>
<dbReference type="GO" id="GO:0004888">
    <property type="term" value="F:transmembrane signaling receptor activity"/>
    <property type="evidence" value="ECO:0007669"/>
    <property type="project" value="InterPro"/>
</dbReference>
<dbReference type="Pfam" id="PF00672">
    <property type="entry name" value="HAMP"/>
    <property type="match status" value="1"/>
</dbReference>
<comment type="subcellular location">
    <subcellularLocation>
        <location evidence="1">Membrane</location>
        <topology evidence="1">Multi-pass membrane protein</topology>
    </subcellularLocation>
</comment>
<dbReference type="EMBL" id="CP073355">
    <property type="protein sequence ID" value="URA10643.1"/>
    <property type="molecule type" value="Genomic_DNA"/>
</dbReference>
<evidence type="ECO:0000313" key="11">
    <source>
        <dbReference type="EMBL" id="URA10643.1"/>
    </source>
</evidence>
<dbReference type="SMART" id="SM00304">
    <property type="entry name" value="HAMP"/>
    <property type="match status" value="1"/>
</dbReference>
<evidence type="ECO:0000256" key="8">
    <source>
        <dbReference type="SAM" id="Phobius"/>
    </source>
</evidence>
<protein>
    <submittedName>
        <fullName evidence="11">CZB domain-containing protein</fullName>
    </submittedName>
</protein>
<evidence type="ECO:0000313" key="12">
    <source>
        <dbReference type="Proteomes" id="UP001056539"/>
    </source>
</evidence>
<keyword evidence="4 8" id="KW-0472">Membrane</keyword>
<evidence type="ECO:0000256" key="3">
    <source>
        <dbReference type="ARBA" id="ARBA00022989"/>
    </source>
</evidence>
<dbReference type="Pfam" id="PF00015">
    <property type="entry name" value="MCPsignal"/>
    <property type="match status" value="1"/>
</dbReference>
<dbReference type="CDD" id="cd06225">
    <property type="entry name" value="HAMP"/>
    <property type="match status" value="1"/>
</dbReference>
<dbReference type="KEGG" id="taqu:KDW03_02220"/>
<keyword evidence="2 8" id="KW-0812">Transmembrane</keyword>
<evidence type="ECO:0000256" key="5">
    <source>
        <dbReference type="ARBA" id="ARBA00023224"/>
    </source>
</evidence>
<dbReference type="GO" id="GO:0007165">
    <property type="term" value="P:signal transduction"/>
    <property type="evidence" value="ECO:0007669"/>
    <property type="project" value="UniProtKB-KW"/>
</dbReference>
<dbReference type="Gene3D" id="1.10.287.950">
    <property type="entry name" value="Methyl-accepting chemotaxis protein"/>
    <property type="match status" value="1"/>
</dbReference>
<dbReference type="InterPro" id="IPR004090">
    <property type="entry name" value="Chemotax_Me-accpt_rcpt"/>
</dbReference>
<dbReference type="AlphaFoldDB" id="A0AAX3BEU4"/>
<dbReference type="PANTHER" id="PTHR32089:SF112">
    <property type="entry name" value="LYSOZYME-LIKE PROTEIN-RELATED"/>
    <property type="match status" value="1"/>
</dbReference>
<dbReference type="SMART" id="SM00283">
    <property type="entry name" value="MA"/>
    <property type="match status" value="1"/>
</dbReference>
<dbReference type="RefSeq" id="WP_271435769.1">
    <property type="nucleotide sequence ID" value="NZ_CP073355.1"/>
</dbReference>
<dbReference type="Pfam" id="PF13682">
    <property type="entry name" value="CZB"/>
    <property type="match status" value="1"/>
</dbReference>
<evidence type="ECO:0000259" key="10">
    <source>
        <dbReference type="PROSITE" id="PS50885"/>
    </source>
</evidence>
<dbReference type="FunFam" id="1.10.287.950:FF:000001">
    <property type="entry name" value="Methyl-accepting chemotaxis sensory transducer"/>
    <property type="match status" value="1"/>
</dbReference>
<gene>
    <name evidence="11" type="ORF">KDW03_02220</name>
</gene>
<accession>A0AAX3BEU4</accession>
<feature type="domain" description="HAMP" evidence="10">
    <location>
        <begin position="182"/>
        <end position="235"/>
    </location>
</feature>
<reference evidence="11" key="2">
    <citation type="submission" date="2022-06" db="EMBL/GenBank/DDBJ databases">
        <title>Thermospira aquatica gen. nov., sp. nov.</title>
        <authorList>
            <person name="Ben Ali Gam Z."/>
            <person name="Labat M."/>
        </authorList>
    </citation>
    <scope>NUCLEOTIDE SEQUENCE</scope>
    <source>
        <strain evidence="11">F1F22</strain>
    </source>
</reference>
<evidence type="ECO:0000256" key="7">
    <source>
        <dbReference type="PROSITE-ProRule" id="PRU00284"/>
    </source>
</evidence>
<feature type="transmembrane region" description="Helical" evidence="8">
    <location>
        <begin position="157"/>
        <end position="179"/>
    </location>
</feature>
<dbReference type="PROSITE" id="PS50111">
    <property type="entry name" value="CHEMOTAXIS_TRANSDUC_2"/>
    <property type="match status" value="1"/>
</dbReference>
<evidence type="ECO:0000256" key="4">
    <source>
        <dbReference type="ARBA" id="ARBA00023136"/>
    </source>
</evidence>